<keyword evidence="1" id="KW-0472">Membrane</keyword>
<dbReference type="Proteomes" id="UP000634136">
    <property type="component" value="Unassembled WGS sequence"/>
</dbReference>
<comment type="caution">
    <text evidence="2">The sequence shown here is derived from an EMBL/GenBank/DDBJ whole genome shotgun (WGS) entry which is preliminary data.</text>
</comment>
<evidence type="ECO:0000313" key="3">
    <source>
        <dbReference type="Proteomes" id="UP000634136"/>
    </source>
</evidence>
<sequence length="169" mass="19199">MMSQEFDTFENVQRLLKELRDYTDIDIVVMLVGNKADLCHQRTVFTEDAKSFAEKENIFFVEAFAKNFRAGEAFTAVVVQIYHVISQKALKDKINPPILLKGRTLSVGTEDGVFAIICIGIVMLLLNFGIGKLVCGVEEAHQAVLWYVFSFFKAEYLPFVKEHVVRQDA</sequence>
<dbReference type="InterPro" id="IPR050209">
    <property type="entry name" value="Rab_GTPases_membrane_traffic"/>
</dbReference>
<dbReference type="GO" id="GO:0005525">
    <property type="term" value="F:GTP binding"/>
    <property type="evidence" value="ECO:0007669"/>
    <property type="project" value="InterPro"/>
</dbReference>
<dbReference type="Gene3D" id="3.40.50.300">
    <property type="entry name" value="P-loop containing nucleotide triphosphate hydrolases"/>
    <property type="match status" value="1"/>
</dbReference>
<reference evidence="2" key="1">
    <citation type="submission" date="2020-09" db="EMBL/GenBank/DDBJ databases">
        <title>Genome-Enabled Discovery of Anthraquinone Biosynthesis in Senna tora.</title>
        <authorList>
            <person name="Kang S.-H."/>
            <person name="Pandey R.P."/>
            <person name="Lee C.-M."/>
            <person name="Sim J.-S."/>
            <person name="Jeong J.-T."/>
            <person name="Choi B.-S."/>
            <person name="Jung M."/>
            <person name="Ginzburg D."/>
            <person name="Zhao K."/>
            <person name="Won S.Y."/>
            <person name="Oh T.-J."/>
            <person name="Yu Y."/>
            <person name="Kim N.-H."/>
            <person name="Lee O.R."/>
            <person name="Lee T.-H."/>
            <person name="Bashyal P."/>
            <person name="Kim T.-S."/>
            <person name="Lee W.-H."/>
            <person name="Kawkins C."/>
            <person name="Kim C.-K."/>
            <person name="Kim J.S."/>
            <person name="Ahn B.O."/>
            <person name="Rhee S.Y."/>
            <person name="Sohng J.K."/>
        </authorList>
    </citation>
    <scope>NUCLEOTIDE SEQUENCE</scope>
    <source>
        <tissue evidence="2">Leaf</tissue>
    </source>
</reference>
<accession>A0A834WGX5</accession>
<feature type="transmembrane region" description="Helical" evidence="1">
    <location>
        <begin position="112"/>
        <end position="130"/>
    </location>
</feature>
<dbReference type="SUPFAM" id="SSF52540">
    <property type="entry name" value="P-loop containing nucleoside triphosphate hydrolases"/>
    <property type="match status" value="1"/>
</dbReference>
<dbReference type="GO" id="GO:0003924">
    <property type="term" value="F:GTPase activity"/>
    <property type="evidence" value="ECO:0007669"/>
    <property type="project" value="InterPro"/>
</dbReference>
<dbReference type="AlphaFoldDB" id="A0A834WGX5"/>
<proteinExistence type="predicted"/>
<evidence type="ECO:0000256" key="1">
    <source>
        <dbReference type="SAM" id="Phobius"/>
    </source>
</evidence>
<dbReference type="SMART" id="SM00175">
    <property type="entry name" value="RAB"/>
    <property type="match status" value="1"/>
</dbReference>
<dbReference type="Pfam" id="PF00071">
    <property type="entry name" value="Ras"/>
    <property type="match status" value="1"/>
</dbReference>
<dbReference type="PROSITE" id="PS51421">
    <property type="entry name" value="RAS"/>
    <property type="match status" value="1"/>
</dbReference>
<evidence type="ECO:0000313" key="2">
    <source>
        <dbReference type="EMBL" id="KAF7822322.1"/>
    </source>
</evidence>
<gene>
    <name evidence="2" type="ORF">G2W53_027777</name>
</gene>
<organism evidence="2 3">
    <name type="scientific">Senna tora</name>
    <dbReference type="NCBI Taxonomy" id="362788"/>
    <lineage>
        <taxon>Eukaryota</taxon>
        <taxon>Viridiplantae</taxon>
        <taxon>Streptophyta</taxon>
        <taxon>Embryophyta</taxon>
        <taxon>Tracheophyta</taxon>
        <taxon>Spermatophyta</taxon>
        <taxon>Magnoliopsida</taxon>
        <taxon>eudicotyledons</taxon>
        <taxon>Gunneridae</taxon>
        <taxon>Pentapetalae</taxon>
        <taxon>rosids</taxon>
        <taxon>fabids</taxon>
        <taxon>Fabales</taxon>
        <taxon>Fabaceae</taxon>
        <taxon>Caesalpinioideae</taxon>
        <taxon>Cassia clade</taxon>
        <taxon>Senna</taxon>
    </lineage>
</organism>
<name>A0A834WGX5_9FABA</name>
<dbReference type="InterPro" id="IPR001806">
    <property type="entry name" value="Small_GTPase"/>
</dbReference>
<dbReference type="InterPro" id="IPR027417">
    <property type="entry name" value="P-loop_NTPase"/>
</dbReference>
<keyword evidence="3" id="KW-1185">Reference proteome</keyword>
<keyword evidence="1" id="KW-0812">Transmembrane</keyword>
<protein>
    <submittedName>
        <fullName evidence="2">Ras-related protein RABA1f-like</fullName>
    </submittedName>
</protein>
<keyword evidence="1" id="KW-1133">Transmembrane helix</keyword>
<dbReference type="PROSITE" id="PS51419">
    <property type="entry name" value="RAB"/>
    <property type="match status" value="1"/>
</dbReference>
<dbReference type="EMBL" id="JAAIUW010000008">
    <property type="protein sequence ID" value="KAF7822322.1"/>
    <property type="molecule type" value="Genomic_DNA"/>
</dbReference>
<dbReference type="PANTHER" id="PTHR47979">
    <property type="entry name" value="DRAB11-RELATED"/>
    <property type="match status" value="1"/>
</dbReference>